<evidence type="ECO:0000256" key="2">
    <source>
        <dbReference type="ARBA" id="ARBA00022741"/>
    </source>
</evidence>
<dbReference type="PANTHER" id="PTHR10344">
    <property type="entry name" value="THYMIDYLATE KINASE"/>
    <property type="match status" value="1"/>
</dbReference>
<proteinExistence type="inferred from homology"/>
<feature type="domain" description="Thymidylate kinase-like" evidence="4">
    <location>
        <begin position="12"/>
        <end position="114"/>
    </location>
</feature>
<evidence type="ECO:0000256" key="3">
    <source>
        <dbReference type="ARBA" id="ARBA00022840"/>
    </source>
</evidence>
<keyword evidence="5" id="KW-0808">Transferase</keyword>
<protein>
    <submittedName>
        <fullName evidence="5">Thymidylate kinase</fullName>
    </submittedName>
</protein>
<dbReference type="GO" id="GO:0006233">
    <property type="term" value="P:dTDP biosynthetic process"/>
    <property type="evidence" value="ECO:0007669"/>
    <property type="project" value="TreeGrafter"/>
</dbReference>
<dbReference type="SUPFAM" id="SSF52540">
    <property type="entry name" value="P-loop containing nucleoside triphosphate hydrolases"/>
    <property type="match status" value="1"/>
</dbReference>
<evidence type="ECO:0000259" key="4">
    <source>
        <dbReference type="Pfam" id="PF02223"/>
    </source>
</evidence>
<evidence type="ECO:0000256" key="1">
    <source>
        <dbReference type="ARBA" id="ARBA00009776"/>
    </source>
</evidence>
<dbReference type="PANTHER" id="PTHR10344:SF4">
    <property type="entry name" value="UMP-CMP KINASE 2, MITOCHONDRIAL"/>
    <property type="match status" value="1"/>
</dbReference>
<name>A0A8S5PPU2_9CAUD</name>
<dbReference type="EMBL" id="BK015472">
    <property type="protein sequence ID" value="DAE08523.1"/>
    <property type="molecule type" value="Genomic_DNA"/>
</dbReference>
<dbReference type="GO" id="GO:0005524">
    <property type="term" value="F:ATP binding"/>
    <property type="evidence" value="ECO:0007669"/>
    <property type="project" value="UniProtKB-KW"/>
</dbReference>
<reference evidence="5" key="1">
    <citation type="journal article" date="2021" name="Proc. Natl. Acad. Sci. U.S.A.">
        <title>A Catalog of Tens of Thousands of Viruses from Human Metagenomes Reveals Hidden Associations with Chronic Diseases.</title>
        <authorList>
            <person name="Tisza M.J."/>
            <person name="Buck C.B."/>
        </authorList>
    </citation>
    <scope>NUCLEOTIDE SEQUENCE</scope>
    <source>
        <strain evidence="5">CtwwN25</strain>
    </source>
</reference>
<keyword evidence="3" id="KW-0067">ATP-binding</keyword>
<sequence length="251" mass="29333">MKSYLNRKLIVIEGVDGSGKHTQAVNIQKRIGGNSILVSFPRYGENSANMVEKYLSGTWSETRKELSPIITSDFFSIDRSISYANDAWGEIYDNGGIVIADRYTQSNVIHQGCKILFVDSKITDKYIDTVLADQCRDYIKWLYNHEYNDFKIPVPNMVFFLYMDEESNKRIIEQRMKDDPSHADIHEKNAEYMEYCRRMVNILKNDRTYINDLSCKYNIRYIFINESNDDGSLKHIDEITDEIMEHIIKGE</sequence>
<dbReference type="Gene3D" id="3.40.50.300">
    <property type="entry name" value="P-loop containing nucleotide triphosphate hydrolases"/>
    <property type="match status" value="1"/>
</dbReference>
<dbReference type="GO" id="GO:0006235">
    <property type="term" value="P:dTTP biosynthetic process"/>
    <property type="evidence" value="ECO:0007669"/>
    <property type="project" value="TreeGrafter"/>
</dbReference>
<dbReference type="InterPro" id="IPR027417">
    <property type="entry name" value="P-loop_NTPase"/>
</dbReference>
<keyword evidence="5" id="KW-0418">Kinase</keyword>
<dbReference type="Pfam" id="PF02223">
    <property type="entry name" value="Thymidylate_kin"/>
    <property type="match status" value="1"/>
</dbReference>
<evidence type="ECO:0000313" key="5">
    <source>
        <dbReference type="EMBL" id="DAE08523.1"/>
    </source>
</evidence>
<dbReference type="GO" id="GO:0006227">
    <property type="term" value="P:dUDP biosynthetic process"/>
    <property type="evidence" value="ECO:0007669"/>
    <property type="project" value="TreeGrafter"/>
</dbReference>
<comment type="similarity">
    <text evidence="1">Belongs to the thymidylate kinase family.</text>
</comment>
<organism evidence="5">
    <name type="scientific">Myoviridae sp. ctwwN25</name>
    <dbReference type="NCBI Taxonomy" id="2825209"/>
    <lineage>
        <taxon>Viruses</taxon>
        <taxon>Duplodnaviria</taxon>
        <taxon>Heunggongvirae</taxon>
        <taxon>Uroviricota</taxon>
        <taxon>Caudoviricetes</taxon>
    </lineage>
</organism>
<dbReference type="GO" id="GO:0004798">
    <property type="term" value="F:dTMP kinase activity"/>
    <property type="evidence" value="ECO:0007669"/>
    <property type="project" value="TreeGrafter"/>
</dbReference>
<accession>A0A8S5PPU2</accession>
<keyword evidence="2" id="KW-0547">Nucleotide-binding</keyword>
<dbReference type="InterPro" id="IPR039430">
    <property type="entry name" value="Thymidylate_kin-like_dom"/>
</dbReference>